<comment type="caution">
    <text evidence="1">The sequence shown here is derived from an EMBL/GenBank/DDBJ whole genome shotgun (WGS) entry which is preliminary data.</text>
</comment>
<gene>
    <name evidence="1" type="ORF">BDN71DRAFT_1430278</name>
</gene>
<evidence type="ECO:0000313" key="1">
    <source>
        <dbReference type="EMBL" id="KAF9496316.1"/>
    </source>
</evidence>
<name>A0A9P5ZZ45_PLEER</name>
<accession>A0A9P5ZZ45</accession>
<sequence length="185" mass="20895">MTVKSEQGLRSSLAAQTWTPKFHSSLQKEFLQYKIRQLAPQLGDPVPYAEGSQGRVPHGAFKKLYSAQCWSNFHLSSTVITGASRRERRVGPMAQEMGVTSNPGYGEGDLLRGRVRRSVTTVVMEAYGNASMTLKTKMHVHRDKNVKSWHGKLKLSLHIMQINLSGSRRTFPGYFPYGERGINWR</sequence>
<reference evidence="1" key="1">
    <citation type="submission" date="2020-11" db="EMBL/GenBank/DDBJ databases">
        <authorList>
            <consortium name="DOE Joint Genome Institute"/>
            <person name="Ahrendt S."/>
            <person name="Riley R."/>
            <person name="Andreopoulos W."/>
            <person name="Labutti K."/>
            <person name="Pangilinan J."/>
            <person name="Ruiz-Duenas F.J."/>
            <person name="Barrasa J.M."/>
            <person name="Sanchez-Garcia M."/>
            <person name="Camarero S."/>
            <person name="Miyauchi S."/>
            <person name="Serrano A."/>
            <person name="Linde D."/>
            <person name="Babiker R."/>
            <person name="Drula E."/>
            <person name="Ayuso-Fernandez I."/>
            <person name="Pacheco R."/>
            <person name="Padilla G."/>
            <person name="Ferreira P."/>
            <person name="Barriuso J."/>
            <person name="Kellner H."/>
            <person name="Castanera R."/>
            <person name="Alfaro M."/>
            <person name="Ramirez L."/>
            <person name="Pisabarro A.G."/>
            <person name="Kuo A."/>
            <person name="Tritt A."/>
            <person name="Lipzen A."/>
            <person name="He G."/>
            <person name="Yan M."/>
            <person name="Ng V."/>
            <person name="Cullen D."/>
            <person name="Martin F."/>
            <person name="Rosso M.-N."/>
            <person name="Henrissat B."/>
            <person name="Hibbett D."/>
            <person name="Martinez A.T."/>
            <person name="Grigoriev I.V."/>
        </authorList>
    </citation>
    <scope>NUCLEOTIDE SEQUENCE</scope>
    <source>
        <strain evidence="1">ATCC 90797</strain>
    </source>
</reference>
<organism evidence="1 2">
    <name type="scientific">Pleurotus eryngii</name>
    <name type="common">Boletus of the steppes</name>
    <dbReference type="NCBI Taxonomy" id="5323"/>
    <lineage>
        <taxon>Eukaryota</taxon>
        <taxon>Fungi</taxon>
        <taxon>Dikarya</taxon>
        <taxon>Basidiomycota</taxon>
        <taxon>Agaricomycotina</taxon>
        <taxon>Agaricomycetes</taxon>
        <taxon>Agaricomycetidae</taxon>
        <taxon>Agaricales</taxon>
        <taxon>Pleurotineae</taxon>
        <taxon>Pleurotaceae</taxon>
        <taxon>Pleurotus</taxon>
    </lineage>
</organism>
<keyword evidence="2" id="KW-1185">Reference proteome</keyword>
<dbReference type="Proteomes" id="UP000807025">
    <property type="component" value="Unassembled WGS sequence"/>
</dbReference>
<proteinExistence type="predicted"/>
<dbReference type="EMBL" id="MU154553">
    <property type="protein sequence ID" value="KAF9496316.1"/>
    <property type="molecule type" value="Genomic_DNA"/>
</dbReference>
<protein>
    <submittedName>
        <fullName evidence="1">Uncharacterized protein</fullName>
    </submittedName>
</protein>
<dbReference type="AlphaFoldDB" id="A0A9P5ZZ45"/>
<evidence type="ECO:0000313" key="2">
    <source>
        <dbReference type="Proteomes" id="UP000807025"/>
    </source>
</evidence>